<dbReference type="Pfam" id="PF11181">
    <property type="entry name" value="YflT"/>
    <property type="match status" value="1"/>
</dbReference>
<dbReference type="EMBL" id="AP027731">
    <property type="protein sequence ID" value="BDZ44574.1"/>
    <property type="molecule type" value="Genomic_DNA"/>
</dbReference>
<reference evidence="5" key="1">
    <citation type="journal article" date="2019" name="Int. J. Syst. Evol. Microbiol.">
        <title>The Global Catalogue of Microorganisms (GCM) 10K type strain sequencing project: providing services to taxonomists for standard genome sequencing and annotation.</title>
        <authorList>
            <consortium name="The Broad Institute Genomics Platform"/>
            <consortium name="The Broad Institute Genome Sequencing Center for Infectious Disease"/>
            <person name="Wu L."/>
            <person name="Ma J."/>
        </authorList>
    </citation>
    <scope>NUCLEOTIDE SEQUENCE [LARGE SCALE GENOMIC DNA]</scope>
    <source>
        <strain evidence="5">NBRC 108725</strain>
    </source>
</reference>
<feature type="transmembrane region" description="Helical" evidence="2">
    <location>
        <begin position="107"/>
        <end position="134"/>
    </location>
</feature>
<dbReference type="InterPro" id="IPR025889">
    <property type="entry name" value="GSP17M-like_dom"/>
</dbReference>
<organism evidence="4 5">
    <name type="scientific">Naasia aerilata</name>
    <dbReference type="NCBI Taxonomy" id="1162966"/>
    <lineage>
        <taxon>Bacteria</taxon>
        <taxon>Bacillati</taxon>
        <taxon>Actinomycetota</taxon>
        <taxon>Actinomycetes</taxon>
        <taxon>Micrococcales</taxon>
        <taxon>Microbacteriaceae</taxon>
        <taxon>Naasia</taxon>
    </lineage>
</organism>
<evidence type="ECO:0000256" key="2">
    <source>
        <dbReference type="SAM" id="Phobius"/>
    </source>
</evidence>
<proteinExistence type="predicted"/>
<evidence type="ECO:0000256" key="1">
    <source>
        <dbReference type="SAM" id="MobiDB-lite"/>
    </source>
</evidence>
<dbReference type="Proteomes" id="UP001321498">
    <property type="component" value="Chromosome"/>
</dbReference>
<feature type="transmembrane region" description="Helical" evidence="2">
    <location>
        <begin position="79"/>
        <end position="101"/>
    </location>
</feature>
<keyword evidence="5" id="KW-1185">Reference proteome</keyword>
<name>A0ABN6XI73_9MICO</name>
<evidence type="ECO:0000313" key="4">
    <source>
        <dbReference type="EMBL" id="BDZ44574.1"/>
    </source>
</evidence>
<protein>
    <recommendedName>
        <fullName evidence="3">General stress protein 17M-like domain-containing protein</fullName>
    </recommendedName>
</protein>
<sequence>MIGDNGGMTTPSPFSARPQQQQPTLPRGEVVGTYETYADAQQAVDKLVKADFSVKDVSIVGNDLKSVEHVTGRLTYGKAAGAGALSGLWMGVFIGIVLVLFSPASPGVLGVALAAALIGAGFGMILAIASYAVTRRVRDFTSTRAVIAANYTIVVQSDTAARAQNILGRGDDLPPAL</sequence>
<evidence type="ECO:0000313" key="5">
    <source>
        <dbReference type="Proteomes" id="UP001321498"/>
    </source>
</evidence>
<gene>
    <name evidence="4" type="ORF">GCM10025866_04830</name>
</gene>
<feature type="region of interest" description="Disordered" evidence="1">
    <location>
        <begin position="1"/>
        <end position="26"/>
    </location>
</feature>
<accession>A0ABN6XI73</accession>
<keyword evidence="2" id="KW-0472">Membrane</keyword>
<keyword evidence="2" id="KW-0812">Transmembrane</keyword>
<feature type="domain" description="General stress protein 17M-like" evidence="3">
    <location>
        <begin position="29"/>
        <end position="104"/>
    </location>
</feature>
<evidence type="ECO:0000259" key="3">
    <source>
        <dbReference type="Pfam" id="PF11181"/>
    </source>
</evidence>
<keyword evidence="2" id="KW-1133">Transmembrane helix</keyword>
<feature type="compositionally biased region" description="Polar residues" evidence="1">
    <location>
        <begin position="7"/>
        <end position="24"/>
    </location>
</feature>